<feature type="domain" description="Kinesin motor" evidence="8">
    <location>
        <begin position="6"/>
        <end position="362"/>
    </location>
</feature>
<dbReference type="InterPro" id="IPR036388">
    <property type="entry name" value="WH-like_DNA-bd_sf"/>
</dbReference>
<reference evidence="11" key="1">
    <citation type="journal article" date="2010" name="Nature">
        <title>The Amphimedon queenslandica genome and the evolution of animal complexity.</title>
        <authorList>
            <person name="Srivastava M."/>
            <person name="Simakov O."/>
            <person name="Chapman J."/>
            <person name="Fahey B."/>
            <person name="Gauthier M.E."/>
            <person name="Mitros T."/>
            <person name="Richards G.S."/>
            <person name="Conaco C."/>
            <person name="Dacre M."/>
            <person name="Hellsten U."/>
            <person name="Larroux C."/>
            <person name="Putnam N.H."/>
            <person name="Stanke M."/>
            <person name="Adamska M."/>
            <person name="Darling A."/>
            <person name="Degnan S.M."/>
            <person name="Oakley T.H."/>
            <person name="Plachetzki D.C."/>
            <person name="Zhai Y."/>
            <person name="Adamski M."/>
            <person name="Calcino A."/>
            <person name="Cummins S.F."/>
            <person name="Goodstein D.M."/>
            <person name="Harris C."/>
            <person name="Jackson D.J."/>
            <person name="Leys S.P."/>
            <person name="Shu S."/>
            <person name="Woodcroft B.J."/>
            <person name="Vervoort M."/>
            <person name="Kosik K.S."/>
            <person name="Manning G."/>
            <person name="Degnan B.M."/>
            <person name="Rokhsar D.S."/>
        </authorList>
    </citation>
    <scope>NUCLEOTIDE SEQUENCE [LARGE SCALE GENOMIC DNA]</scope>
</reference>
<dbReference type="Pfam" id="PF13637">
    <property type="entry name" value="Ank_4"/>
    <property type="match status" value="1"/>
</dbReference>
<feature type="region of interest" description="Disordered" evidence="7">
    <location>
        <begin position="642"/>
        <end position="680"/>
    </location>
</feature>
<feature type="compositionally biased region" description="Basic and acidic residues" evidence="7">
    <location>
        <begin position="731"/>
        <end position="741"/>
    </location>
</feature>
<sequence length="1103" mass="121760">MDDSHNITVALRLLAPSTNESVKGEPGEVVRLEEGDKKGVLKVTIGELQQEENEPHPSQQTSNLIFDEVYSCSSETKEQDIHKARVSPLINSVLEGFNGTVLSLGNQSMLGDAVQTQKGLIIRAARQIFNTLKRLKKSGVTANLVVPCTFLMLCDETLYDLFHQLPGDRVGEIRENKGPVLEMSELLDCITSEAKRVNGVKKLLEHGQVMMEKYLRCHSSDSLRHTVFTIGVKYSEFGSLFSPISGTLSFISISKPDLLDVNQLLTSQELPATACSIRDFFVTISTLTQTSSLLPGTPELTHRSEEATSDALKGSKLKPLLKDALGGNCKTLLICNSPSVTHCSSHEQILSSLQLLSKARNITNKPDKTELAKKALMDAYMKELRKLYGNAPGKGGREEGQLDEVTSDNKDAEFAAKALATAVREGNESEGSDSEDDETSLDKSIGSEHTKSGSQKKMKRRFTLNMFGTLESSGPQETTSEDLTIEALVSVIQEPDKGVPRALTGALEDVKIHRGKGAVFSGADIVTWLVKNIAGVENEEDAEKIGQILLDKGAIFHSEGASVFFNSSYLFYYAREARQLAKPLTQEEIQALLGHGSKGPKEQTLTADQSNRNKGNDLKSPEREQFFNVEDTIKPMSQKLQPIHISSPTSPSQPISGPHLLPPLQKSNSIIEENDPEPSTLTATLVPQKLVDSTGYSNTEEPDFPSVEATLVPQAAQQPTSDGQLTTEDTASSHEHQRNQEPDDNYDYLDDENADPKTPSNETAPNLKAFERVPDLQTLESCSDYPHPLHYQAATKNDAGVIKHLIHWYGVDQLDDRHRTPLMFAALGNKATSCRTLLEYGSVPDNRDKSGLTAVHIACYHGHKEALAVLASKGANVAIKDKMLHSAFHWSVVPPTTHCLKIVLRYSHKHNLEREEDKNGLTPIHWAIFYDHPEHLKLLLQRCTDLTRVDKCGRNFAIYAIQNERLQCLECLLKACPVFAVHSDKHKLTALHHASALPSATYLQALLNSMTIGKGQQVSLDIQDQYGRTPVHYAALYGHSEILNLLLKYSADRNPKDSSGRTPLQLRKAFGMEENRDIAELLERELTDGDKQNREESAVCIII</sequence>
<comment type="similarity">
    <text evidence="6">Belongs to the TRAFAC class myosin-kinesin ATPase superfamily. Kinesin family.</text>
</comment>
<feature type="region of interest" description="Disordered" evidence="7">
    <location>
        <begin position="714"/>
        <end position="768"/>
    </location>
</feature>
<dbReference type="Gene3D" id="1.25.40.20">
    <property type="entry name" value="Ankyrin repeat-containing domain"/>
    <property type="match status" value="2"/>
</dbReference>
<dbReference type="SMART" id="SM00049">
    <property type="entry name" value="DEP"/>
    <property type="match status" value="1"/>
</dbReference>
<dbReference type="KEGG" id="aqu:109582743"/>
<keyword evidence="2" id="KW-0547">Nucleotide-binding</keyword>
<evidence type="ECO:0000313" key="11">
    <source>
        <dbReference type="Proteomes" id="UP000007879"/>
    </source>
</evidence>
<evidence type="ECO:0000256" key="7">
    <source>
        <dbReference type="SAM" id="MobiDB-lite"/>
    </source>
</evidence>
<evidence type="ECO:0000259" key="9">
    <source>
        <dbReference type="PROSITE" id="PS50186"/>
    </source>
</evidence>
<dbReference type="PROSITE" id="PS50297">
    <property type="entry name" value="ANK_REP_REGION"/>
    <property type="match status" value="3"/>
</dbReference>
<feature type="compositionally biased region" description="Polar residues" evidence="7">
    <location>
        <begin position="603"/>
        <end position="613"/>
    </location>
</feature>
<dbReference type="InterPro" id="IPR001752">
    <property type="entry name" value="Kinesin_motor_dom"/>
</dbReference>
<feature type="compositionally biased region" description="Basic and acidic residues" evidence="7">
    <location>
        <begin position="614"/>
        <end position="624"/>
    </location>
</feature>
<dbReference type="PROSITE" id="PS50186">
    <property type="entry name" value="DEP"/>
    <property type="match status" value="1"/>
</dbReference>
<evidence type="ECO:0008006" key="12">
    <source>
        <dbReference type="Google" id="ProtNLM"/>
    </source>
</evidence>
<dbReference type="SUPFAM" id="SSF46785">
    <property type="entry name" value="Winged helix' DNA-binding domain"/>
    <property type="match status" value="1"/>
</dbReference>
<gene>
    <name evidence="10" type="primary">109582743</name>
</gene>
<accession>A0AAN0J857</accession>
<dbReference type="Pfam" id="PF13857">
    <property type="entry name" value="Ank_5"/>
    <property type="match status" value="1"/>
</dbReference>
<dbReference type="PROSITE" id="PS50088">
    <property type="entry name" value="ANK_REPEAT"/>
    <property type="match status" value="3"/>
</dbReference>
<dbReference type="InterPro" id="IPR002110">
    <property type="entry name" value="Ankyrin_rpt"/>
</dbReference>
<keyword evidence="4 5" id="KW-0040">ANK repeat</keyword>
<dbReference type="GO" id="GO:0008017">
    <property type="term" value="F:microtubule binding"/>
    <property type="evidence" value="ECO:0007669"/>
    <property type="project" value="InterPro"/>
</dbReference>
<feature type="compositionally biased region" description="Low complexity" evidence="7">
    <location>
        <begin position="642"/>
        <end position="658"/>
    </location>
</feature>
<feature type="region of interest" description="Disordered" evidence="7">
    <location>
        <begin position="422"/>
        <end position="458"/>
    </location>
</feature>
<dbReference type="PANTHER" id="PTHR24198">
    <property type="entry name" value="ANKYRIN REPEAT AND PROTEIN KINASE DOMAIN-CONTAINING PROTEIN"/>
    <property type="match status" value="1"/>
</dbReference>
<dbReference type="Proteomes" id="UP000007879">
    <property type="component" value="Unassembled WGS sequence"/>
</dbReference>
<dbReference type="InterPro" id="IPR036390">
    <property type="entry name" value="WH_DNA-bd_sf"/>
</dbReference>
<dbReference type="InterPro" id="IPR036961">
    <property type="entry name" value="Kinesin_motor_dom_sf"/>
</dbReference>
<evidence type="ECO:0000256" key="5">
    <source>
        <dbReference type="PROSITE-ProRule" id="PRU00023"/>
    </source>
</evidence>
<proteinExistence type="inferred from homology"/>
<dbReference type="PROSITE" id="PS50067">
    <property type="entry name" value="KINESIN_MOTOR_2"/>
    <property type="match status" value="1"/>
</dbReference>
<dbReference type="AlphaFoldDB" id="A0AAN0J857"/>
<dbReference type="SUPFAM" id="SSF52540">
    <property type="entry name" value="P-loop containing nucleoside triphosphate hydrolases"/>
    <property type="match status" value="1"/>
</dbReference>
<dbReference type="Pfam" id="PF12796">
    <property type="entry name" value="Ank_2"/>
    <property type="match status" value="1"/>
</dbReference>
<dbReference type="Pfam" id="PF00610">
    <property type="entry name" value="DEP"/>
    <property type="match status" value="1"/>
</dbReference>
<evidence type="ECO:0000256" key="6">
    <source>
        <dbReference type="PROSITE-ProRule" id="PRU00283"/>
    </source>
</evidence>
<feature type="compositionally biased region" description="Polar residues" evidence="7">
    <location>
        <begin position="665"/>
        <end position="680"/>
    </location>
</feature>
<feature type="repeat" description="ANK" evidence="5">
    <location>
        <begin position="1026"/>
        <end position="1058"/>
    </location>
</feature>
<feature type="compositionally biased region" description="Acidic residues" evidence="7">
    <location>
        <begin position="428"/>
        <end position="439"/>
    </location>
</feature>
<dbReference type="Gene3D" id="1.10.10.10">
    <property type="entry name" value="Winged helix-like DNA-binding domain superfamily/Winged helix DNA-binding domain"/>
    <property type="match status" value="1"/>
</dbReference>
<evidence type="ECO:0000313" key="10">
    <source>
        <dbReference type="EnsemblMetazoa" id="XP_019853210.1"/>
    </source>
</evidence>
<dbReference type="SMART" id="SM00248">
    <property type="entry name" value="ANK"/>
    <property type="match status" value="6"/>
</dbReference>
<evidence type="ECO:0000259" key="8">
    <source>
        <dbReference type="PROSITE" id="PS50067"/>
    </source>
</evidence>
<dbReference type="Pfam" id="PF00225">
    <property type="entry name" value="Kinesin"/>
    <property type="match status" value="1"/>
</dbReference>
<feature type="repeat" description="ANK" evidence="5">
    <location>
        <begin position="919"/>
        <end position="951"/>
    </location>
</feature>
<dbReference type="InterPro" id="IPR000591">
    <property type="entry name" value="DEP_dom"/>
</dbReference>
<feature type="region of interest" description="Disordered" evidence="7">
    <location>
        <begin position="593"/>
        <end position="624"/>
    </location>
</feature>
<reference evidence="10" key="2">
    <citation type="submission" date="2024-06" db="UniProtKB">
        <authorList>
            <consortium name="EnsemblMetazoa"/>
        </authorList>
    </citation>
    <scope>IDENTIFICATION</scope>
</reference>
<dbReference type="SMART" id="SM00129">
    <property type="entry name" value="KISc"/>
    <property type="match status" value="1"/>
</dbReference>
<dbReference type="GO" id="GO:0003777">
    <property type="term" value="F:microtubule motor activity"/>
    <property type="evidence" value="ECO:0007669"/>
    <property type="project" value="InterPro"/>
</dbReference>
<name>A0AAN0J857_AMPQE</name>
<evidence type="ECO:0000256" key="4">
    <source>
        <dbReference type="ARBA" id="ARBA00023043"/>
    </source>
</evidence>
<dbReference type="SUPFAM" id="SSF48403">
    <property type="entry name" value="Ankyrin repeat"/>
    <property type="match status" value="1"/>
</dbReference>
<feature type="domain" description="DEP" evidence="9">
    <location>
        <begin position="519"/>
        <end position="575"/>
    </location>
</feature>
<keyword evidence="1" id="KW-0677">Repeat</keyword>
<keyword evidence="3" id="KW-0067">ATP-binding</keyword>
<protein>
    <recommendedName>
        <fullName evidence="12">DEP domain-containing protein</fullName>
    </recommendedName>
</protein>
<dbReference type="GO" id="GO:0007018">
    <property type="term" value="P:microtubule-based movement"/>
    <property type="evidence" value="ECO:0007669"/>
    <property type="project" value="InterPro"/>
</dbReference>
<keyword evidence="11" id="KW-1185">Reference proteome</keyword>
<comment type="caution">
    <text evidence="6">Lacks conserved residue(s) required for the propagation of feature annotation.</text>
</comment>
<feature type="compositionally biased region" description="Polar residues" evidence="7">
    <location>
        <begin position="715"/>
        <end position="730"/>
    </location>
</feature>
<evidence type="ECO:0000256" key="1">
    <source>
        <dbReference type="ARBA" id="ARBA00022737"/>
    </source>
</evidence>
<dbReference type="InterPro" id="IPR036770">
    <property type="entry name" value="Ankyrin_rpt-contain_sf"/>
</dbReference>
<dbReference type="GO" id="GO:0005524">
    <property type="term" value="F:ATP binding"/>
    <property type="evidence" value="ECO:0007669"/>
    <property type="project" value="UniProtKB-KW"/>
</dbReference>
<dbReference type="PANTHER" id="PTHR24198:SF165">
    <property type="entry name" value="ANKYRIN REPEAT-CONTAINING PROTEIN-RELATED"/>
    <property type="match status" value="1"/>
</dbReference>
<dbReference type="CDD" id="cd04371">
    <property type="entry name" value="DEP"/>
    <property type="match status" value="1"/>
</dbReference>
<dbReference type="EnsemblMetazoa" id="XM_019997651.1">
    <property type="protein sequence ID" value="XP_019853210.1"/>
    <property type="gene ID" value="LOC109582743"/>
</dbReference>
<organism evidence="10 11">
    <name type="scientific">Amphimedon queenslandica</name>
    <name type="common">Sponge</name>
    <dbReference type="NCBI Taxonomy" id="400682"/>
    <lineage>
        <taxon>Eukaryota</taxon>
        <taxon>Metazoa</taxon>
        <taxon>Porifera</taxon>
        <taxon>Demospongiae</taxon>
        <taxon>Heteroscleromorpha</taxon>
        <taxon>Haplosclerida</taxon>
        <taxon>Niphatidae</taxon>
        <taxon>Amphimedon</taxon>
    </lineage>
</organism>
<feature type="compositionally biased region" description="Acidic residues" evidence="7">
    <location>
        <begin position="742"/>
        <end position="753"/>
    </location>
</feature>
<dbReference type="Gene3D" id="3.40.850.10">
    <property type="entry name" value="Kinesin motor domain"/>
    <property type="match status" value="1"/>
</dbReference>
<dbReference type="GO" id="GO:0035556">
    <property type="term" value="P:intracellular signal transduction"/>
    <property type="evidence" value="ECO:0007669"/>
    <property type="project" value="InterPro"/>
</dbReference>
<dbReference type="InterPro" id="IPR027417">
    <property type="entry name" value="P-loop_NTPase"/>
</dbReference>
<evidence type="ECO:0000256" key="3">
    <source>
        <dbReference type="ARBA" id="ARBA00022840"/>
    </source>
</evidence>
<evidence type="ECO:0000256" key="2">
    <source>
        <dbReference type="ARBA" id="ARBA00022741"/>
    </source>
</evidence>
<feature type="repeat" description="ANK" evidence="5">
    <location>
        <begin position="850"/>
        <end position="882"/>
    </location>
</feature>